<organism evidence="2 3">
    <name type="scientific">Caligus rogercresseyi</name>
    <name type="common">Sea louse</name>
    <dbReference type="NCBI Taxonomy" id="217165"/>
    <lineage>
        <taxon>Eukaryota</taxon>
        <taxon>Metazoa</taxon>
        <taxon>Ecdysozoa</taxon>
        <taxon>Arthropoda</taxon>
        <taxon>Crustacea</taxon>
        <taxon>Multicrustacea</taxon>
        <taxon>Hexanauplia</taxon>
        <taxon>Copepoda</taxon>
        <taxon>Siphonostomatoida</taxon>
        <taxon>Caligidae</taxon>
        <taxon>Caligus</taxon>
    </lineage>
</organism>
<protein>
    <submittedName>
        <fullName evidence="2">Uncharacterized protein</fullName>
    </submittedName>
</protein>
<keyword evidence="3" id="KW-1185">Reference proteome</keyword>
<evidence type="ECO:0000256" key="1">
    <source>
        <dbReference type="SAM" id="MobiDB-lite"/>
    </source>
</evidence>
<sequence length="501" mass="56218">CISVLFGMPSVPPDRPPDWPGENNNIISNLEEGNPSNEDDCESARRRMEHVNSDGVQLYSGAVKQGMRKNNINGASLDWDKRYKWEVFVVIMEQKEDESFRAEKVKHIDVYEMALLFGFKEHELAGANTKFGLNQVGFYTKFPIDVRGRLNDLKKVHSFKVKSVGGSLVNISLKLKGVDKIEVNLKRKVLITMENTFKRINEDGAVQYLQKYGQVVTHYPKKNPSNEAAERKFKEYKNVWRDCDYIVELIADPATLPQVIPFQGCLIRLKFRGARVQCLNCFGHGHLKQDCSNTRLRLRDYDRVLKETLSSLNSKRAAGSQSTEEDACTGVRDSSIPRPPINSTPAVDIADTCVESSHLPLPSEEAAREEEVESIILPHQQELEGSACLDSSSIQMEAPHMMILNPPETVPETFSSPQPPEGSDRVRDEEPAVSQIICENGDCTTTPLNVEPSFMKTKNSYINPDLILKSRTRSGSLSKRTAPSIGLSPPKDTNPTKIQRN</sequence>
<dbReference type="AlphaFoldDB" id="A0A7T8GZ49"/>
<dbReference type="EMBL" id="CP045898">
    <property type="protein sequence ID" value="QQP40543.1"/>
    <property type="molecule type" value="Genomic_DNA"/>
</dbReference>
<proteinExistence type="predicted"/>
<evidence type="ECO:0000313" key="3">
    <source>
        <dbReference type="Proteomes" id="UP000595437"/>
    </source>
</evidence>
<reference evidence="3" key="1">
    <citation type="submission" date="2021-01" db="EMBL/GenBank/DDBJ databases">
        <title>Caligus Genome Assembly.</title>
        <authorList>
            <person name="Gallardo-Escarate C."/>
        </authorList>
    </citation>
    <scope>NUCLEOTIDE SEQUENCE [LARGE SCALE GENOMIC DNA]</scope>
</reference>
<feature type="compositionally biased region" description="Polar residues" evidence="1">
    <location>
        <begin position="313"/>
        <end position="322"/>
    </location>
</feature>
<evidence type="ECO:0000313" key="2">
    <source>
        <dbReference type="EMBL" id="QQP40543.1"/>
    </source>
</evidence>
<dbReference type="OrthoDB" id="6397625at2759"/>
<feature type="region of interest" description="Disordered" evidence="1">
    <location>
        <begin position="313"/>
        <end position="346"/>
    </location>
</feature>
<feature type="region of interest" description="Disordered" evidence="1">
    <location>
        <begin position="472"/>
        <end position="501"/>
    </location>
</feature>
<feature type="region of interest" description="Disordered" evidence="1">
    <location>
        <begin position="409"/>
        <end position="429"/>
    </location>
</feature>
<name>A0A7T8GZ49_CALRO</name>
<dbReference type="Proteomes" id="UP000595437">
    <property type="component" value="Chromosome 9"/>
</dbReference>
<gene>
    <name evidence="2" type="ORF">FKW44_014625</name>
</gene>
<feature type="compositionally biased region" description="Polar residues" evidence="1">
    <location>
        <begin position="491"/>
        <end position="501"/>
    </location>
</feature>
<accession>A0A7T8GZ49</accession>
<feature type="non-terminal residue" evidence="2">
    <location>
        <position position="1"/>
    </location>
</feature>